<evidence type="ECO:0000256" key="1">
    <source>
        <dbReference type="ARBA" id="ARBA00022777"/>
    </source>
</evidence>
<dbReference type="EMBL" id="BAAANK010000002">
    <property type="protein sequence ID" value="GAA1828618.1"/>
    <property type="molecule type" value="Genomic_DNA"/>
</dbReference>
<dbReference type="SUPFAM" id="SSF55874">
    <property type="entry name" value="ATPase domain of HSP90 chaperone/DNA topoisomerase II/histidine kinase"/>
    <property type="match status" value="1"/>
</dbReference>
<comment type="caution">
    <text evidence="4">The sequence shown here is derived from an EMBL/GenBank/DDBJ whole genome shotgun (WGS) entry which is preliminary data.</text>
</comment>
<feature type="region of interest" description="Disordered" evidence="2">
    <location>
        <begin position="382"/>
        <end position="409"/>
    </location>
</feature>
<dbReference type="InterPro" id="IPR050640">
    <property type="entry name" value="Bact_2-comp_sensor_kinase"/>
</dbReference>
<dbReference type="PANTHER" id="PTHR34220:SF7">
    <property type="entry name" value="SENSOR HISTIDINE KINASE YPDA"/>
    <property type="match status" value="1"/>
</dbReference>
<dbReference type="Proteomes" id="UP001501746">
    <property type="component" value="Unassembled WGS sequence"/>
</dbReference>
<dbReference type="InterPro" id="IPR003594">
    <property type="entry name" value="HATPase_dom"/>
</dbReference>
<proteinExistence type="predicted"/>
<evidence type="ECO:0000256" key="2">
    <source>
        <dbReference type="SAM" id="MobiDB-lite"/>
    </source>
</evidence>
<evidence type="ECO:0000259" key="3">
    <source>
        <dbReference type="PROSITE" id="PS50109"/>
    </source>
</evidence>
<feature type="compositionally biased region" description="Low complexity" evidence="2">
    <location>
        <begin position="393"/>
        <end position="402"/>
    </location>
</feature>
<dbReference type="RefSeq" id="WP_157427054.1">
    <property type="nucleotide sequence ID" value="NZ_BAAANK010000002.1"/>
</dbReference>
<dbReference type="Gene3D" id="3.30.565.10">
    <property type="entry name" value="Histidine kinase-like ATPase, C-terminal domain"/>
    <property type="match status" value="1"/>
</dbReference>
<name>A0ABN2MJ36_9MICO</name>
<dbReference type="PANTHER" id="PTHR34220">
    <property type="entry name" value="SENSOR HISTIDINE KINASE YPDA"/>
    <property type="match status" value="1"/>
</dbReference>
<dbReference type="SMART" id="SM00387">
    <property type="entry name" value="HATPase_c"/>
    <property type="match status" value="1"/>
</dbReference>
<dbReference type="InterPro" id="IPR036890">
    <property type="entry name" value="HATPase_C_sf"/>
</dbReference>
<protein>
    <submittedName>
        <fullName evidence="4">Histidine kinase</fullName>
    </submittedName>
</protein>
<feature type="domain" description="Histidine kinase" evidence="3">
    <location>
        <begin position="286"/>
        <end position="386"/>
    </location>
</feature>
<dbReference type="InterPro" id="IPR005467">
    <property type="entry name" value="His_kinase_dom"/>
</dbReference>
<dbReference type="GO" id="GO:0016301">
    <property type="term" value="F:kinase activity"/>
    <property type="evidence" value="ECO:0007669"/>
    <property type="project" value="UniProtKB-KW"/>
</dbReference>
<accession>A0ABN2MJ36</accession>
<dbReference type="Pfam" id="PF06580">
    <property type="entry name" value="His_kinase"/>
    <property type="match status" value="1"/>
</dbReference>
<dbReference type="InterPro" id="IPR010559">
    <property type="entry name" value="Sig_transdc_His_kin_internal"/>
</dbReference>
<keyword evidence="5" id="KW-1185">Reference proteome</keyword>
<organism evidence="4 5">
    <name type="scientific">Agromyces salentinus</name>
    <dbReference type="NCBI Taxonomy" id="269421"/>
    <lineage>
        <taxon>Bacteria</taxon>
        <taxon>Bacillati</taxon>
        <taxon>Actinomycetota</taxon>
        <taxon>Actinomycetes</taxon>
        <taxon>Micrococcales</taxon>
        <taxon>Microbacteriaceae</taxon>
        <taxon>Agromyces</taxon>
    </lineage>
</organism>
<evidence type="ECO:0000313" key="5">
    <source>
        <dbReference type="Proteomes" id="UP001501746"/>
    </source>
</evidence>
<keyword evidence="1 4" id="KW-0418">Kinase</keyword>
<dbReference type="PROSITE" id="PS50109">
    <property type="entry name" value="HIS_KIN"/>
    <property type="match status" value="1"/>
</dbReference>
<gene>
    <name evidence="4" type="ORF">GCM10009750_10270</name>
</gene>
<reference evidence="4 5" key="1">
    <citation type="journal article" date="2019" name="Int. J. Syst. Evol. Microbiol.">
        <title>The Global Catalogue of Microorganisms (GCM) 10K type strain sequencing project: providing services to taxonomists for standard genome sequencing and annotation.</title>
        <authorList>
            <consortium name="The Broad Institute Genomics Platform"/>
            <consortium name="The Broad Institute Genome Sequencing Center for Infectious Disease"/>
            <person name="Wu L."/>
            <person name="Ma J."/>
        </authorList>
    </citation>
    <scope>NUCLEOTIDE SEQUENCE [LARGE SCALE GENOMIC DNA]</scope>
    <source>
        <strain evidence="4 5">JCM 14323</strain>
    </source>
</reference>
<keyword evidence="1 4" id="KW-0808">Transferase</keyword>
<sequence length="409" mass="42794">MPESMLLAAAAGVVAGALALGVVLLLRRLVLAQRELGTDAEQATYQTLHLASRAAKHVRAGLDGVDAARAGRSLRALLGCESLAIVDLAGHVTVEGDDAVRRIAGELAETACSTGKPHVQRRIAIGSHETDAVAAPILTGGRPVGAIVAFSAPVRAGLIRATGEVASWVASQVELGELDASRAALAEAEVRALRAQISPHFIYNALNAIASFINTDPAKARDLVLEFADFTRYSFRRHGDFTTVAEELRSIDSYLELERARFGARLTVTLQVAPEVLSTVVPFLSIQPLVENAVRHGLESKEGGGRITITATDSGAFAEITVEDDGVGIDPVVLEEVLAGAATGEHVGLRNVDARLRQVYGDEHGLVVETNVGAGTLVRMRVPKAHPGPNPNAGPAAGPTTARDGSPSR</sequence>
<dbReference type="Pfam" id="PF02518">
    <property type="entry name" value="HATPase_c"/>
    <property type="match status" value="1"/>
</dbReference>
<evidence type="ECO:0000313" key="4">
    <source>
        <dbReference type="EMBL" id="GAA1828618.1"/>
    </source>
</evidence>